<dbReference type="InterPro" id="IPR002577">
    <property type="entry name" value="HTH_HxlR"/>
</dbReference>
<dbReference type="Proteomes" id="UP000321479">
    <property type="component" value="Chromosome"/>
</dbReference>
<gene>
    <name evidence="5" type="ORF">FRZ54_02320</name>
</gene>
<dbReference type="Pfam" id="PF01638">
    <property type="entry name" value="HxlR"/>
    <property type="match status" value="1"/>
</dbReference>
<organism evidence="5 6">
    <name type="scientific">Mucilaginibacter ginsenosidivorans</name>
    <dbReference type="NCBI Taxonomy" id="398053"/>
    <lineage>
        <taxon>Bacteria</taxon>
        <taxon>Pseudomonadati</taxon>
        <taxon>Bacteroidota</taxon>
        <taxon>Sphingobacteriia</taxon>
        <taxon>Sphingobacteriales</taxon>
        <taxon>Sphingobacteriaceae</taxon>
        <taxon>Mucilaginibacter</taxon>
    </lineage>
</organism>
<reference evidence="5 6" key="1">
    <citation type="journal article" date="2017" name="Curr. Microbiol.">
        <title>Mucilaginibacter ginsenosidivorans sp. nov., Isolated from Soil of Ginseng Field.</title>
        <authorList>
            <person name="Kim M.M."/>
            <person name="Siddiqi M.Z."/>
            <person name="Im W.T."/>
        </authorList>
    </citation>
    <scope>NUCLEOTIDE SEQUENCE [LARGE SCALE GENOMIC DNA]</scope>
    <source>
        <strain evidence="5 6">Gsoil 3017</strain>
    </source>
</reference>
<evidence type="ECO:0000256" key="3">
    <source>
        <dbReference type="ARBA" id="ARBA00023163"/>
    </source>
</evidence>
<keyword evidence="3" id="KW-0804">Transcription</keyword>
<evidence type="ECO:0000313" key="6">
    <source>
        <dbReference type="Proteomes" id="UP000321479"/>
    </source>
</evidence>
<dbReference type="PROSITE" id="PS51118">
    <property type="entry name" value="HTH_HXLR"/>
    <property type="match status" value="1"/>
</dbReference>
<dbReference type="InterPro" id="IPR036388">
    <property type="entry name" value="WH-like_DNA-bd_sf"/>
</dbReference>
<dbReference type="Gene3D" id="1.10.10.10">
    <property type="entry name" value="Winged helix-like DNA-binding domain superfamily/Winged helix DNA-binding domain"/>
    <property type="match status" value="1"/>
</dbReference>
<dbReference type="PANTHER" id="PTHR33204:SF37">
    <property type="entry name" value="HTH-TYPE TRANSCRIPTIONAL REGULATOR YODB"/>
    <property type="match status" value="1"/>
</dbReference>
<dbReference type="KEGG" id="mgin:FRZ54_02320"/>
<keyword evidence="1" id="KW-0805">Transcription regulation</keyword>
<dbReference type="GO" id="GO:0003677">
    <property type="term" value="F:DNA binding"/>
    <property type="evidence" value="ECO:0007669"/>
    <property type="project" value="UniProtKB-KW"/>
</dbReference>
<protein>
    <submittedName>
        <fullName evidence="5">Helix-turn-helix transcriptional regulator</fullName>
    </submittedName>
</protein>
<dbReference type="EMBL" id="CP042436">
    <property type="protein sequence ID" value="QEC61466.1"/>
    <property type="molecule type" value="Genomic_DNA"/>
</dbReference>
<dbReference type="InterPro" id="IPR036390">
    <property type="entry name" value="WH_DNA-bd_sf"/>
</dbReference>
<keyword evidence="6" id="KW-1185">Reference proteome</keyword>
<dbReference type="RefSeq" id="WP_147030043.1">
    <property type="nucleotide sequence ID" value="NZ_CP042436.1"/>
</dbReference>
<dbReference type="AlphaFoldDB" id="A0A5B8USP3"/>
<proteinExistence type="predicted"/>
<evidence type="ECO:0000313" key="5">
    <source>
        <dbReference type="EMBL" id="QEC61466.1"/>
    </source>
</evidence>
<name>A0A5B8USP3_9SPHI</name>
<dbReference type="SUPFAM" id="SSF46785">
    <property type="entry name" value="Winged helix' DNA-binding domain"/>
    <property type="match status" value="1"/>
</dbReference>
<keyword evidence="2" id="KW-0238">DNA-binding</keyword>
<dbReference type="PANTHER" id="PTHR33204">
    <property type="entry name" value="TRANSCRIPTIONAL REGULATOR, MARR FAMILY"/>
    <property type="match status" value="1"/>
</dbReference>
<dbReference type="OrthoDB" id="9791143at2"/>
<evidence type="ECO:0000256" key="2">
    <source>
        <dbReference type="ARBA" id="ARBA00023125"/>
    </source>
</evidence>
<accession>A0A5B8USP3</accession>
<evidence type="ECO:0000256" key="1">
    <source>
        <dbReference type="ARBA" id="ARBA00023015"/>
    </source>
</evidence>
<sequence length="139" mass="15672">MAKQKRRSDCPISTALDIFGDKWTLLIIRDLMFKGKQHYVEFLQSEEKIATNILADRLHILEQHGIISKSIDPAHGSRYLYHLSVKGVDLLPMLVEMILWSARYDPATAADAEFIAAARQDLAGLLKTIKLGLKEKIAV</sequence>
<feature type="domain" description="HTH hxlR-type" evidence="4">
    <location>
        <begin position="10"/>
        <end position="109"/>
    </location>
</feature>
<evidence type="ECO:0000259" key="4">
    <source>
        <dbReference type="PROSITE" id="PS51118"/>
    </source>
</evidence>